<name>A0A0E9U4W6_ANGAN</name>
<accession>A0A0E9U4W6</accession>
<reference evidence="1" key="2">
    <citation type="journal article" date="2015" name="Fish Shellfish Immunol.">
        <title>Early steps in the European eel (Anguilla anguilla)-Vibrio vulnificus interaction in the gills: Role of the RtxA13 toxin.</title>
        <authorList>
            <person name="Callol A."/>
            <person name="Pajuelo D."/>
            <person name="Ebbesson L."/>
            <person name="Teles M."/>
            <person name="MacKenzie S."/>
            <person name="Amaro C."/>
        </authorList>
    </citation>
    <scope>NUCLEOTIDE SEQUENCE</scope>
</reference>
<reference evidence="1" key="1">
    <citation type="submission" date="2014-11" db="EMBL/GenBank/DDBJ databases">
        <authorList>
            <person name="Amaro Gonzalez C."/>
        </authorList>
    </citation>
    <scope>NUCLEOTIDE SEQUENCE</scope>
</reference>
<proteinExistence type="predicted"/>
<dbReference type="EMBL" id="GBXM01048569">
    <property type="protein sequence ID" value="JAH60008.1"/>
    <property type="molecule type" value="Transcribed_RNA"/>
</dbReference>
<organism evidence="1">
    <name type="scientific">Anguilla anguilla</name>
    <name type="common">European freshwater eel</name>
    <name type="synonym">Muraena anguilla</name>
    <dbReference type="NCBI Taxonomy" id="7936"/>
    <lineage>
        <taxon>Eukaryota</taxon>
        <taxon>Metazoa</taxon>
        <taxon>Chordata</taxon>
        <taxon>Craniata</taxon>
        <taxon>Vertebrata</taxon>
        <taxon>Euteleostomi</taxon>
        <taxon>Actinopterygii</taxon>
        <taxon>Neopterygii</taxon>
        <taxon>Teleostei</taxon>
        <taxon>Anguilliformes</taxon>
        <taxon>Anguillidae</taxon>
        <taxon>Anguilla</taxon>
    </lineage>
</organism>
<dbReference type="AlphaFoldDB" id="A0A0E9U4W6"/>
<evidence type="ECO:0000313" key="1">
    <source>
        <dbReference type="EMBL" id="JAH60008.1"/>
    </source>
</evidence>
<protein>
    <submittedName>
        <fullName evidence="1">Uncharacterized protein</fullName>
    </submittedName>
</protein>
<sequence>MAGVHAFIDLLAPGCHSEGFILVLK</sequence>